<dbReference type="Proteomes" id="UP000734854">
    <property type="component" value="Unassembled WGS sequence"/>
</dbReference>
<comment type="caution">
    <text evidence="1">The sequence shown here is derived from an EMBL/GenBank/DDBJ whole genome shotgun (WGS) entry which is preliminary data.</text>
</comment>
<reference evidence="1 2" key="1">
    <citation type="submission" date="2020-08" db="EMBL/GenBank/DDBJ databases">
        <title>Plant Genome Project.</title>
        <authorList>
            <person name="Zhang R.-G."/>
        </authorList>
    </citation>
    <scope>NUCLEOTIDE SEQUENCE [LARGE SCALE GENOMIC DNA]</scope>
    <source>
        <tissue evidence="1">Rhizome</tissue>
    </source>
</reference>
<proteinExistence type="predicted"/>
<sequence length="131" mass="14463">MIAAGVVDILSRPRFVPCRRTPRKKAYYINTADVLAGLARTCFRVGWDIRPITQDSNEGVQCLSYCSEDGNNQYGQLSKCIINAKKESLFPNYARSPSPPPVVVVLEIFLGSKVVAGKPLYAVAWPPHQVP</sequence>
<accession>A0A8J5BSD8</accession>
<keyword evidence="2" id="KW-1185">Reference proteome</keyword>
<gene>
    <name evidence="1" type="ORF">ZIOFF_076002</name>
</gene>
<name>A0A8J5BSD8_ZINOF</name>
<organism evidence="1 2">
    <name type="scientific">Zingiber officinale</name>
    <name type="common">Ginger</name>
    <name type="synonym">Amomum zingiber</name>
    <dbReference type="NCBI Taxonomy" id="94328"/>
    <lineage>
        <taxon>Eukaryota</taxon>
        <taxon>Viridiplantae</taxon>
        <taxon>Streptophyta</taxon>
        <taxon>Embryophyta</taxon>
        <taxon>Tracheophyta</taxon>
        <taxon>Spermatophyta</taxon>
        <taxon>Magnoliopsida</taxon>
        <taxon>Liliopsida</taxon>
        <taxon>Zingiberales</taxon>
        <taxon>Zingiberaceae</taxon>
        <taxon>Zingiber</taxon>
    </lineage>
</organism>
<dbReference type="AlphaFoldDB" id="A0A8J5BSD8"/>
<dbReference type="EMBL" id="JACMSC010000185">
    <property type="protein sequence ID" value="KAG6466217.1"/>
    <property type="molecule type" value="Genomic_DNA"/>
</dbReference>
<evidence type="ECO:0000313" key="1">
    <source>
        <dbReference type="EMBL" id="KAG6466217.1"/>
    </source>
</evidence>
<protein>
    <submittedName>
        <fullName evidence="1">Uncharacterized protein</fullName>
    </submittedName>
</protein>
<evidence type="ECO:0000313" key="2">
    <source>
        <dbReference type="Proteomes" id="UP000734854"/>
    </source>
</evidence>